<feature type="transmembrane region" description="Helical" evidence="1">
    <location>
        <begin position="44"/>
        <end position="60"/>
    </location>
</feature>
<keyword evidence="1" id="KW-1133">Transmembrane helix</keyword>
<name>A0ABS1J769_9BACL</name>
<sequence length="75" mass="8676">MSLVYKSPMAKKFQIFFFIWTLVVMASFAMVGISIAYIKWSQSFWFLGVAVLMSGVGFMIRKRILRSMGEIKPKQ</sequence>
<dbReference type="Proteomes" id="UP000602284">
    <property type="component" value="Unassembled WGS sequence"/>
</dbReference>
<proteinExistence type="predicted"/>
<reference evidence="2 3" key="1">
    <citation type="submission" date="2021-01" db="EMBL/GenBank/DDBJ databases">
        <title>Tumebacillus sp. strain ITR2 16S ribosomal RNA gene Genome sequencing and assembly.</title>
        <authorList>
            <person name="Kang M."/>
        </authorList>
    </citation>
    <scope>NUCLEOTIDE SEQUENCE [LARGE SCALE GENOMIC DNA]</scope>
    <source>
        <strain evidence="2 3">ITR2</strain>
    </source>
</reference>
<organism evidence="2 3">
    <name type="scientific">Tumebacillus amylolyticus</name>
    <dbReference type="NCBI Taxonomy" id="2801339"/>
    <lineage>
        <taxon>Bacteria</taxon>
        <taxon>Bacillati</taxon>
        <taxon>Bacillota</taxon>
        <taxon>Bacilli</taxon>
        <taxon>Bacillales</taxon>
        <taxon>Alicyclobacillaceae</taxon>
        <taxon>Tumebacillus</taxon>
    </lineage>
</organism>
<gene>
    <name evidence="2" type="ORF">JJB07_05565</name>
</gene>
<evidence type="ECO:0000313" key="3">
    <source>
        <dbReference type="Proteomes" id="UP000602284"/>
    </source>
</evidence>
<keyword evidence="3" id="KW-1185">Reference proteome</keyword>
<dbReference type="RefSeq" id="WP_201631984.1">
    <property type="nucleotide sequence ID" value="NZ_JAEQNB010000001.1"/>
</dbReference>
<keyword evidence="1" id="KW-0812">Transmembrane</keyword>
<evidence type="ECO:0000256" key="1">
    <source>
        <dbReference type="SAM" id="Phobius"/>
    </source>
</evidence>
<evidence type="ECO:0000313" key="2">
    <source>
        <dbReference type="EMBL" id="MBL0386117.1"/>
    </source>
</evidence>
<dbReference type="EMBL" id="JAEQNB010000001">
    <property type="protein sequence ID" value="MBL0386117.1"/>
    <property type="molecule type" value="Genomic_DNA"/>
</dbReference>
<feature type="transmembrane region" description="Helical" evidence="1">
    <location>
        <begin position="15"/>
        <end position="38"/>
    </location>
</feature>
<accession>A0ABS1J769</accession>
<comment type="caution">
    <text evidence="2">The sequence shown here is derived from an EMBL/GenBank/DDBJ whole genome shotgun (WGS) entry which is preliminary data.</text>
</comment>
<keyword evidence="1" id="KW-0472">Membrane</keyword>
<protein>
    <submittedName>
        <fullName evidence="2">Uncharacterized protein</fullName>
    </submittedName>
</protein>